<evidence type="ECO:0000313" key="2">
    <source>
        <dbReference type="EMBL" id="SEO45501.1"/>
    </source>
</evidence>
<dbReference type="AlphaFoldDB" id="A0A1H8PUQ5"/>
<organism evidence="2 3">
    <name type="scientific">Trujillonella endophytica</name>
    <dbReference type="NCBI Taxonomy" id="673521"/>
    <lineage>
        <taxon>Bacteria</taxon>
        <taxon>Bacillati</taxon>
        <taxon>Actinomycetota</taxon>
        <taxon>Actinomycetes</taxon>
        <taxon>Geodermatophilales</taxon>
        <taxon>Geodermatophilaceae</taxon>
        <taxon>Trujillonella</taxon>
    </lineage>
</organism>
<feature type="compositionally biased region" description="Low complexity" evidence="1">
    <location>
        <begin position="42"/>
        <end position="53"/>
    </location>
</feature>
<accession>A0A1H8PUQ5</accession>
<dbReference type="InterPro" id="IPR012338">
    <property type="entry name" value="Beta-lactam/transpept-like"/>
</dbReference>
<proteinExistence type="predicted"/>
<dbReference type="STRING" id="673521.SAMN05660991_00385"/>
<dbReference type="Gene3D" id="3.40.710.10">
    <property type="entry name" value="DD-peptidase/beta-lactamase superfamily"/>
    <property type="match status" value="1"/>
</dbReference>
<dbReference type="RefSeq" id="WP_091939525.1">
    <property type="nucleotide sequence ID" value="NZ_FOEE01000001.1"/>
</dbReference>
<name>A0A1H8PUQ5_9ACTN</name>
<feature type="compositionally biased region" description="Pro residues" evidence="1">
    <location>
        <begin position="55"/>
        <end position="68"/>
    </location>
</feature>
<sequence>MRRRAAPPGRAPHRRTLRRLAILVVVGGTTLVPVLPCAAAPPGTAAPPASAVPDGSPPAATPAPPPPALADAAQAAGGAITAVVLDPAGRVLTAADADRPLPTASLVKVLVVEELLTREARGTVVLTAADRSWMAAALTTSDDAAMSALWVRHDGAALVAAAVVRHRLTGTAPPRLPGQWGTAPTTARDVAAVLSAVERGTRPADAVLRGWLRAVTPTAADGFDQAFGLLGAGGAVAAKQGWMCCVGGRRHLHSAGVLPDGRIVVVLGEFPRTTPWSAARPALDGAAAALVAATAPSEVAAR</sequence>
<dbReference type="OrthoDB" id="4981298at2"/>
<evidence type="ECO:0000256" key="1">
    <source>
        <dbReference type="SAM" id="MobiDB-lite"/>
    </source>
</evidence>
<dbReference type="Proteomes" id="UP000198960">
    <property type="component" value="Unassembled WGS sequence"/>
</dbReference>
<reference evidence="3" key="1">
    <citation type="submission" date="2016-10" db="EMBL/GenBank/DDBJ databases">
        <authorList>
            <person name="Varghese N."/>
            <person name="Submissions S."/>
        </authorList>
    </citation>
    <scope>NUCLEOTIDE SEQUENCE [LARGE SCALE GENOMIC DNA]</scope>
    <source>
        <strain evidence="3">DSM 45413</strain>
    </source>
</reference>
<evidence type="ECO:0008006" key="4">
    <source>
        <dbReference type="Google" id="ProtNLM"/>
    </source>
</evidence>
<feature type="region of interest" description="Disordered" evidence="1">
    <location>
        <begin position="42"/>
        <end position="71"/>
    </location>
</feature>
<dbReference type="EMBL" id="FOEE01000001">
    <property type="protein sequence ID" value="SEO45501.1"/>
    <property type="molecule type" value="Genomic_DNA"/>
</dbReference>
<gene>
    <name evidence="2" type="ORF">SAMN05660991_00385</name>
</gene>
<keyword evidence="3" id="KW-1185">Reference proteome</keyword>
<dbReference type="SUPFAM" id="SSF56601">
    <property type="entry name" value="beta-lactamase/transpeptidase-like"/>
    <property type="match status" value="1"/>
</dbReference>
<evidence type="ECO:0000313" key="3">
    <source>
        <dbReference type="Proteomes" id="UP000198960"/>
    </source>
</evidence>
<protein>
    <recommendedName>
        <fullName evidence="4">Beta-lactamase enzyme family protein</fullName>
    </recommendedName>
</protein>